<keyword evidence="6" id="KW-0378">Hydrolase</keyword>
<proteinExistence type="inferred from homology"/>
<dbReference type="CDD" id="cd16961">
    <property type="entry name" value="RMtype1_S_TRD-CR_like"/>
    <property type="match status" value="1"/>
</dbReference>
<comment type="caution">
    <text evidence="6">The sequence shown here is derived from an EMBL/GenBank/DDBJ whole genome shotgun (WGS) entry which is preliminary data.</text>
</comment>
<reference evidence="6 7" key="1">
    <citation type="submission" date="2019-02" db="EMBL/GenBank/DDBJ databases">
        <authorList>
            <person name="Li Y."/>
        </authorList>
    </citation>
    <scope>NUCLEOTIDE SEQUENCE [LARGE SCALE GENOMIC DNA]</scope>
    <source>
        <strain evidence="6 7">3-7</strain>
    </source>
</reference>
<dbReference type="GO" id="GO:0003677">
    <property type="term" value="F:DNA binding"/>
    <property type="evidence" value="ECO:0007669"/>
    <property type="project" value="UniProtKB-KW"/>
</dbReference>
<name>A0A4Q6XWA5_9SPHN</name>
<feature type="compositionally biased region" description="Pro residues" evidence="4">
    <location>
        <begin position="1"/>
        <end position="12"/>
    </location>
</feature>
<keyword evidence="2" id="KW-0680">Restriction system</keyword>
<accession>A0A4Q6XWA5</accession>
<comment type="similarity">
    <text evidence="1">Belongs to the type-I restriction system S methylase family.</text>
</comment>
<feature type="region of interest" description="Disordered" evidence="4">
    <location>
        <begin position="1"/>
        <end position="20"/>
    </location>
</feature>
<keyword evidence="6" id="KW-0540">Nuclease</keyword>
<protein>
    <submittedName>
        <fullName evidence="6">Restriction endonuclease subunit S</fullName>
    </submittedName>
</protein>
<dbReference type="SUPFAM" id="SSF116734">
    <property type="entry name" value="DNA methylase specificity domain"/>
    <property type="match status" value="2"/>
</dbReference>
<gene>
    <name evidence="6" type="ORF">EWE75_11285</name>
</gene>
<evidence type="ECO:0000256" key="4">
    <source>
        <dbReference type="SAM" id="MobiDB-lite"/>
    </source>
</evidence>
<dbReference type="GO" id="GO:0004519">
    <property type="term" value="F:endonuclease activity"/>
    <property type="evidence" value="ECO:0007669"/>
    <property type="project" value="UniProtKB-KW"/>
</dbReference>
<keyword evidence="7" id="KW-1185">Reference proteome</keyword>
<evidence type="ECO:0000259" key="5">
    <source>
        <dbReference type="Pfam" id="PF01420"/>
    </source>
</evidence>
<dbReference type="Gene3D" id="3.90.220.20">
    <property type="entry name" value="DNA methylase specificity domains"/>
    <property type="match status" value="2"/>
</dbReference>
<dbReference type="InterPro" id="IPR051212">
    <property type="entry name" value="Type-I_RE_S_subunit"/>
</dbReference>
<keyword evidence="6" id="KW-0255">Endonuclease</keyword>
<dbReference type="Pfam" id="PF01420">
    <property type="entry name" value="Methylase_S"/>
    <property type="match status" value="1"/>
</dbReference>
<evidence type="ECO:0000313" key="7">
    <source>
        <dbReference type="Proteomes" id="UP000292085"/>
    </source>
</evidence>
<dbReference type="PANTHER" id="PTHR43140">
    <property type="entry name" value="TYPE-1 RESTRICTION ENZYME ECOKI SPECIFICITY PROTEIN"/>
    <property type="match status" value="1"/>
</dbReference>
<dbReference type="AlphaFoldDB" id="A0A4Q6XWA5"/>
<evidence type="ECO:0000313" key="6">
    <source>
        <dbReference type="EMBL" id="RZF64335.1"/>
    </source>
</evidence>
<dbReference type="PANTHER" id="PTHR43140:SF1">
    <property type="entry name" value="TYPE I RESTRICTION ENZYME ECOKI SPECIFICITY SUBUNIT"/>
    <property type="match status" value="1"/>
</dbReference>
<organism evidence="6 7">
    <name type="scientific">Sphingomonas populi</name>
    <dbReference type="NCBI Taxonomy" id="2484750"/>
    <lineage>
        <taxon>Bacteria</taxon>
        <taxon>Pseudomonadati</taxon>
        <taxon>Pseudomonadota</taxon>
        <taxon>Alphaproteobacteria</taxon>
        <taxon>Sphingomonadales</taxon>
        <taxon>Sphingomonadaceae</taxon>
        <taxon>Sphingomonas</taxon>
    </lineage>
</organism>
<dbReference type="GO" id="GO:0009307">
    <property type="term" value="P:DNA restriction-modification system"/>
    <property type="evidence" value="ECO:0007669"/>
    <property type="project" value="UniProtKB-KW"/>
</dbReference>
<evidence type="ECO:0000256" key="3">
    <source>
        <dbReference type="ARBA" id="ARBA00023125"/>
    </source>
</evidence>
<feature type="domain" description="Type I restriction modification DNA specificity" evidence="5">
    <location>
        <begin position="95"/>
        <end position="194"/>
    </location>
</feature>
<dbReference type="Proteomes" id="UP000292085">
    <property type="component" value="Unassembled WGS sequence"/>
</dbReference>
<dbReference type="InterPro" id="IPR000055">
    <property type="entry name" value="Restrct_endonuc_typeI_TRD"/>
</dbReference>
<dbReference type="EMBL" id="SGIS01000015">
    <property type="protein sequence ID" value="RZF64335.1"/>
    <property type="molecule type" value="Genomic_DNA"/>
</dbReference>
<dbReference type="InterPro" id="IPR044946">
    <property type="entry name" value="Restrct_endonuc_typeI_TRD_sf"/>
</dbReference>
<keyword evidence="3" id="KW-0238">DNA-binding</keyword>
<sequence length="416" mass="46456">MTPSDMLPPPPSHTAASPIGVLPHGWRQRRAGLLFQQVSERNNDDLPVLSVSIHSGISQHELSAEERDRKTVLIEDRSAYKRVRPGYLAYNMMRAWQGAVGVSTVDGAVSPAYVVAKPTGEIHSAYYQYLLRTPIYIGEMHRGSKGIADFRKRLYWEQFRQIVLPVPPIDEQREIAAFLDRETGKIDLLIEKKEQFLRCSAARIEALVDRAISDSDVPRVRFEHVTRRIHRPATLSEHTNLVRLGLYNRGRGIFKKPATDEEGMGDSDFFFVKEDDLIISGQFAWEGAVALASSDEEGCVVSHRYPIYRGENGVKSAYLTGLLRTNFGDFLLNEASRGSAGRNRPLNTGRLAKEKIPVPGMKLQEAIEQAIKLEKRMKAVTQASIALLQEHRAALVTAAVMGLTDIANTTARKIGE</sequence>
<evidence type="ECO:0000256" key="1">
    <source>
        <dbReference type="ARBA" id="ARBA00010923"/>
    </source>
</evidence>
<evidence type="ECO:0000256" key="2">
    <source>
        <dbReference type="ARBA" id="ARBA00022747"/>
    </source>
</evidence>
<dbReference type="OrthoDB" id="512700at2"/>